<keyword evidence="1" id="KW-0479">Metal-binding</keyword>
<dbReference type="Pfam" id="PF00884">
    <property type="entry name" value="Sulfatase"/>
    <property type="match status" value="1"/>
</dbReference>
<accession>A0ABQ0QTW4</accession>
<evidence type="ECO:0000313" key="4">
    <source>
        <dbReference type="EMBL" id="GBU03843.1"/>
    </source>
</evidence>
<evidence type="ECO:0000313" key="5">
    <source>
        <dbReference type="Proteomes" id="UP000702954"/>
    </source>
</evidence>
<feature type="domain" description="Sulfatase N-terminal" evidence="3">
    <location>
        <begin position="5"/>
        <end position="364"/>
    </location>
</feature>
<dbReference type="InterPro" id="IPR017850">
    <property type="entry name" value="Alkaline_phosphatase_core_sf"/>
</dbReference>
<dbReference type="SUPFAM" id="SSF53649">
    <property type="entry name" value="Alkaline phosphatase-like"/>
    <property type="match status" value="1"/>
</dbReference>
<dbReference type="PANTHER" id="PTHR45953:SF1">
    <property type="entry name" value="IDURONATE 2-SULFATASE"/>
    <property type="match status" value="1"/>
</dbReference>
<evidence type="ECO:0000256" key="2">
    <source>
        <dbReference type="ARBA" id="ARBA00022801"/>
    </source>
</evidence>
<evidence type="ECO:0000259" key="3">
    <source>
        <dbReference type="Pfam" id="PF00884"/>
    </source>
</evidence>
<sequence>MMKQPNILLLMCDQFRGDCLSYAGHPDVKTPYLDTLASDGAFFDRAYSSCPSCIPARVALFTGKSQEHHGRVGYEDGIDWNYDHMLAEEFSTHGYQTQCVGKMHVHPVRKHCGFQGLRLHDGYLGYYRDASIPHFQHQTVTDDYLYDLKNALGSHADFNASGPECNSWVTHPWIYEERLHPTNWVTEESIRFLETRDRTRPFFLMSSYVRPHQPFDAPASYFDLYKDKELRAPACGDWDDTASTEQFGYRKDSIYGCNDAEQRHNAMAGYYACITHVDHQIGRLLSALMESGEYDNTVILFLSDHGELLFDHHLYRKVFAYEGSTHIPLLFHVGKNVCPSKPIRSNTITELRDILPTLLDFAGIPVPEGVDGFSLMPEIVGKPKEEQNNREYLHGEHSFHSGLSSHFIVTETDKYIWYSEKNTEQYFDLRKDPREEHNAIADEAYQARIAYLRALLIQELDGREEGYSDGVSLQSGCTPVANLSHIL</sequence>
<protein>
    <submittedName>
        <fullName evidence="4">Arylsulfatase</fullName>
    </submittedName>
</protein>
<dbReference type="CDD" id="cd16022">
    <property type="entry name" value="sulfatase_like"/>
    <property type="match status" value="1"/>
</dbReference>
<name>A0ABQ0QTW4_9FIRM</name>
<dbReference type="PANTHER" id="PTHR45953">
    <property type="entry name" value="IDURONATE 2-SULFATASE"/>
    <property type="match status" value="1"/>
</dbReference>
<dbReference type="Gene3D" id="3.40.720.10">
    <property type="entry name" value="Alkaline Phosphatase, subunit A"/>
    <property type="match status" value="1"/>
</dbReference>
<gene>
    <name evidence="4" type="ORF">FAEUMB_03840</name>
</gene>
<keyword evidence="5" id="KW-1185">Reference proteome</keyword>
<organism evidence="4 5">
    <name type="scientific">Faecalimonas umbilicata</name>
    <dbReference type="NCBI Taxonomy" id="1912855"/>
    <lineage>
        <taxon>Bacteria</taxon>
        <taxon>Bacillati</taxon>
        <taxon>Bacillota</taxon>
        <taxon>Clostridia</taxon>
        <taxon>Lachnospirales</taxon>
        <taxon>Lachnospiraceae</taxon>
        <taxon>Faecalimonas</taxon>
    </lineage>
</organism>
<dbReference type="NCBIfam" id="NF010322">
    <property type="entry name" value="PRK13759.1"/>
    <property type="match status" value="1"/>
</dbReference>
<dbReference type="EMBL" id="BHEO01000002">
    <property type="protein sequence ID" value="GBU03843.1"/>
    <property type="molecule type" value="Genomic_DNA"/>
</dbReference>
<proteinExistence type="predicted"/>
<evidence type="ECO:0000256" key="1">
    <source>
        <dbReference type="ARBA" id="ARBA00022723"/>
    </source>
</evidence>
<comment type="caution">
    <text evidence="4">The sequence shown here is derived from an EMBL/GenBank/DDBJ whole genome shotgun (WGS) entry which is preliminary data.</text>
</comment>
<dbReference type="InterPro" id="IPR000917">
    <property type="entry name" value="Sulfatase_N"/>
</dbReference>
<keyword evidence="2" id="KW-0378">Hydrolase</keyword>
<reference evidence="4 5" key="1">
    <citation type="journal article" date="2018" name="Int. J. Syst. Evol. Microbiol.">
        <title>Draft Genome Sequence of Faecalimonas umbilicata JCM 30896T, an Acetate-Producing Bacterium Isolated from Human Feces.</title>
        <authorList>
            <person name="Sakamoto M."/>
            <person name="Ikeyama N."/>
            <person name="Yuki M."/>
            <person name="Ohkuma M."/>
        </authorList>
    </citation>
    <scope>NUCLEOTIDE SEQUENCE [LARGE SCALE GENOMIC DNA]</scope>
    <source>
        <strain evidence="4 5">EGH7</strain>
    </source>
</reference>
<dbReference type="Proteomes" id="UP000702954">
    <property type="component" value="Unassembled WGS sequence"/>
</dbReference>